<dbReference type="Proteomes" id="UP000323337">
    <property type="component" value="Unassembled WGS sequence"/>
</dbReference>
<dbReference type="InterPro" id="IPR043132">
    <property type="entry name" value="BCAT-like_C"/>
</dbReference>
<dbReference type="GO" id="GO:0008652">
    <property type="term" value="P:amino acid biosynthetic process"/>
    <property type="evidence" value="ECO:0007669"/>
    <property type="project" value="UniProtKB-KW"/>
</dbReference>
<evidence type="ECO:0000256" key="1">
    <source>
        <dbReference type="ARBA" id="ARBA00001933"/>
    </source>
</evidence>
<proteinExistence type="inferred from homology"/>
<sequence length="146" mass="16240">GANQVLYLDHTNTYIDEAGSMNHFHITRNDSVVIPEFTDTVLRSITSESVIELQKRLKLDIVQQRVKVDDFISEVKNGDIKEAGGFGTAAVVSAVGEYLLEDGSKLTVNNGEVGDITKYIYDLYTGIQTGKYEAPQGWLQKVERNI</sequence>
<evidence type="ECO:0000256" key="2">
    <source>
        <dbReference type="ARBA" id="ARBA00009320"/>
    </source>
</evidence>
<reference evidence="6 7" key="1">
    <citation type="submission" date="2019-08" db="EMBL/GenBank/DDBJ databases">
        <title>Genomic characterization of a novel candidate phylum (ARYD3) from a high temperature, high salinity tertiary oil reservoir in north central Oklahoma, USA.</title>
        <authorList>
            <person name="Youssef N.H."/>
            <person name="Yadav A."/>
            <person name="Elshahed M.S."/>
        </authorList>
    </citation>
    <scope>NUCLEOTIDE SEQUENCE [LARGE SCALE GENOMIC DNA]</scope>
    <source>
        <strain evidence="6">ARYD1</strain>
    </source>
</reference>
<keyword evidence="3" id="KW-0028">Amino-acid biosynthesis</keyword>
<dbReference type="GO" id="GO:0009082">
    <property type="term" value="P:branched-chain amino acid biosynthetic process"/>
    <property type="evidence" value="ECO:0007669"/>
    <property type="project" value="UniProtKB-KW"/>
</dbReference>
<dbReference type="InterPro" id="IPR036038">
    <property type="entry name" value="Aminotransferase-like"/>
</dbReference>
<accession>A0A5D0MLI8</accession>
<gene>
    <name evidence="6" type="ORF">FXF49_07175</name>
</gene>
<dbReference type="PANTHER" id="PTHR11825:SF44">
    <property type="entry name" value="BRANCHED-CHAIN-AMINO-ACID AMINOTRANSFERASE"/>
    <property type="match status" value="1"/>
</dbReference>
<protein>
    <submittedName>
        <fullName evidence="6">Branched-chain amino acid aminotransferase</fullName>
    </submittedName>
</protein>
<dbReference type="Gene3D" id="3.20.10.10">
    <property type="entry name" value="D-amino Acid Aminotransferase, subunit A, domain 2"/>
    <property type="match status" value="1"/>
</dbReference>
<dbReference type="GO" id="GO:0004084">
    <property type="term" value="F:branched-chain-amino-acid transaminase activity"/>
    <property type="evidence" value="ECO:0007669"/>
    <property type="project" value="InterPro"/>
</dbReference>
<dbReference type="InterPro" id="IPR005786">
    <property type="entry name" value="B_amino_transII"/>
</dbReference>
<dbReference type="Pfam" id="PF01063">
    <property type="entry name" value="Aminotran_4"/>
    <property type="match status" value="1"/>
</dbReference>
<comment type="cofactor">
    <cofactor evidence="1">
        <name>pyridoxal 5'-phosphate</name>
        <dbReference type="ChEBI" id="CHEBI:597326"/>
    </cofactor>
</comment>
<dbReference type="RefSeq" id="WP_303701221.1">
    <property type="nucleotide sequence ID" value="NZ_VSIV01000168.1"/>
</dbReference>
<evidence type="ECO:0000313" key="6">
    <source>
        <dbReference type="EMBL" id="TYB33272.1"/>
    </source>
</evidence>
<feature type="non-terminal residue" evidence="6">
    <location>
        <position position="1"/>
    </location>
</feature>
<comment type="caution">
    <text evidence="6">The sequence shown here is derived from an EMBL/GenBank/DDBJ whole genome shotgun (WGS) entry which is preliminary data.</text>
</comment>
<dbReference type="SUPFAM" id="SSF56752">
    <property type="entry name" value="D-aminoacid aminotransferase-like PLP-dependent enzymes"/>
    <property type="match status" value="1"/>
</dbReference>
<evidence type="ECO:0000256" key="3">
    <source>
        <dbReference type="ARBA" id="ARBA00022605"/>
    </source>
</evidence>
<keyword evidence="6" id="KW-0032">Aminotransferase</keyword>
<evidence type="ECO:0000256" key="4">
    <source>
        <dbReference type="ARBA" id="ARBA00022898"/>
    </source>
</evidence>
<dbReference type="AlphaFoldDB" id="A0A5D0MLI8"/>
<dbReference type="PANTHER" id="PTHR11825">
    <property type="entry name" value="SUBGROUP IIII AMINOTRANSFERASE"/>
    <property type="match status" value="1"/>
</dbReference>
<keyword evidence="4" id="KW-0663">Pyridoxal phosphate</keyword>
<name>A0A5D0MLI8_FLESI</name>
<evidence type="ECO:0000313" key="7">
    <source>
        <dbReference type="Proteomes" id="UP000323337"/>
    </source>
</evidence>
<keyword evidence="5" id="KW-0100">Branched-chain amino acid biosynthesis</keyword>
<dbReference type="InterPro" id="IPR001544">
    <property type="entry name" value="Aminotrans_IV"/>
</dbReference>
<keyword evidence="6" id="KW-0808">Transferase</keyword>
<dbReference type="EMBL" id="VSIV01000168">
    <property type="protein sequence ID" value="TYB33272.1"/>
    <property type="molecule type" value="Genomic_DNA"/>
</dbReference>
<organism evidence="6 7">
    <name type="scientific">Flexistipes sinusarabici</name>
    <dbReference type="NCBI Taxonomy" id="2352"/>
    <lineage>
        <taxon>Bacteria</taxon>
        <taxon>Pseudomonadati</taxon>
        <taxon>Deferribacterota</taxon>
        <taxon>Deferribacteres</taxon>
        <taxon>Deferribacterales</taxon>
        <taxon>Flexistipitaceae</taxon>
        <taxon>Flexistipes</taxon>
    </lineage>
</organism>
<evidence type="ECO:0000256" key="5">
    <source>
        <dbReference type="ARBA" id="ARBA00023304"/>
    </source>
</evidence>
<comment type="similarity">
    <text evidence="2">Belongs to the class-IV pyridoxal-phosphate-dependent aminotransferase family.</text>
</comment>